<dbReference type="InterPro" id="IPR013857">
    <property type="entry name" value="NADH-UbQ_OxRdtase-assoc_prot30"/>
</dbReference>
<dbReference type="Pfam" id="PF08547">
    <property type="entry name" value="CIA30"/>
    <property type="match status" value="1"/>
</dbReference>
<dbReference type="EMBL" id="CP021983">
    <property type="protein sequence ID" value="ASC69088.1"/>
    <property type="molecule type" value="Genomic_DNA"/>
</dbReference>
<feature type="domain" description="NADH:ubiquinone oxidoreductase intermediate-associated protein 30" evidence="2">
    <location>
        <begin position="151"/>
        <end position="316"/>
    </location>
</feature>
<dbReference type="SUPFAM" id="SSF49785">
    <property type="entry name" value="Galactose-binding domain-like"/>
    <property type="match status" value="1"/>
</dbReference>
<dbReference type="KEGG" id="hhg:XM38_000140"/>
<dbReference type="OrthoDB" id="442188at2"/>
<dbReference type="InterPro" id="IPR039131">
    <property type="entry name" value="NDUFAF1"/>
</dbReference>
<keyword evidence="4" id="KW-1185">Reference proteome</keyword>
<dbReference type="PANTHER" id="PTHR13194">
    <property type="entry name" value="COMPLEX I INTERMEDIATE-ASSOCIATED PROTEIN 30"/>
    <property type="match status" value="1"/>
</dbReference>
<sequence>MAHSGSQSWDLGRFLKTMAFFNVIPLLSRMNPLQTSEPARASSTSDAEISFQPSVVVVGDLAAPMSRGLVQELRTEMIPVRSYPWPQMSPDGAQAISSPDPVPSSAQSLSPWETILVNAALVIVCWDAGQPLSTLGGAVVGTASQEQVLFDYRSPQAALSERWGALDDVVMGGVSASRFDWADGAAVFRGRVSTANSGGFASVRTRNADPAYDLGAWHGIALRLKGDGQRYKLILRQDSGWDSVAYCQSFDTLAGHWQTVHLPFAAMVPTFRAKRVSGAPPLDPSRIRSMQLMLSKFEYDGALNPTFTPGDFELQVKTIGVYRPVPVPPVWVLTPTAPGQAKELEDDKMRLITAVTPPWSASDAGDALSEQQKDWLPRVDALCRQVVRSISAD</sequence>
<organism evidence="3 4">
    <name type="scientific">Halomicronema hongdechloris C2206</name>
    <dbReference type="NCBI Taxonomy" id="1641165"/>
    <lineage>
        <taxon>Bacteria</taxon>
        <taxon>Bacillati</taxon>
        <taxon>Cyanobacteriota</taxon>
        <taxon>Cyanophyceae</taxon>
        <taxon>Nodosilineales</taxon>
        <taxon>Nodosilineaceae</taxon>
        <taxon>Halomicronema</taxon>
    </lineage>
</organism>
<evidence type="ECO:0000313" key="3">
    <source>
        <dbReference type="EMBL" id="ASC69088.1"/>
    </source>
</evidence>
<evidence type="ECO:0000259" key="2">
    <source>
        <dbReference type="Pfam" id="PF08547"/>
    </source>
</evidence>
<proteinExistence type="inferred from homology"/>
<evidence type="ECO:0000313" key="4">
    <source>
        <dbReference type="Proteomes" id="UP000191901"/>
    </source>
</evidence>
<gene>
    <name evidence="3" type="ORF">XM38_000140</name>
</gene>
<dbReference type="PANTHER" id="PTHR13194:SF19">
    <property type="entry name" value="NAD(P)-BINDING ROSSMANN-FOLD SUPERFAMILY PROTEIN"/>
    <property type="match status" value="1"/>
</dbReference>
<dbReference type="AlphaFoldDB" id="A0A1Z3HFN8"/>
<reference evidence="3 4" key="1">
    <citation type="journal article" date="2016" name="Biochim. Biophys. Acta">
        <title>Characterization of red-shifted phycobilisomes isolated from the chlorophyll f-containing cyanobacterium Halomicronema hongdechloris.</title>
        <authorList>
            <person name="Li Y."/>
            <person name="Lin Y."/>
            <person name="Garvey C.J."/>
            <person name="Birch D."/>
            <person name="Corkery R.W."/>
            <person name="Loughlin P.C."/>
            <person name="Scheer H."/>
            <person name="Willows R.D."/>
            <person name="Chen M."/>
        </authorList>
    </citation>
    <scope>NUCLEOTIDE SEQUENCE [LARGE SCALE GENOMIC DNA]</scope>
    <source>
        <strain evidence="3 4">C2206</strain>
    </source>
</reference>
<comment type="similarity">
    <text evidence="1">Belongs to the CIA30 family.</text>
</comment>
<accession>A0A1Z3HFN8</accession>
<protein>
    <recommendedName>
        <fullName evidence="2">NADH:ubiquinone oxidoreductase intermediate-associated protein 30 domain-containing protein</fullName>
    </recommendedName>
</protein>
<evidence type="ECO:0000256" key="1">
    <source>
        <dbReference type="ARBA" id="ARBA00007884"/>
    </source>
</evidence>
<dbReference type="Proteomes" id="UP000191901">
    <property type="component" value="Chromosome"/>
</dbReference>
<dbReference type="RefSeq" id="WP_080805639.1">
    <property type="nucleotide sequence ID" value="NZ_CP021983.2"/>
</dbReference>
<name>A0A1Z3HFN8_9CYAN</name>
<dbReference type="InterPro" id="IPR008979">
    <property type="entry name" value="Galactose-bd-like_sf"/>
</dbReference>
<dbReference type="GO" id="GO:0010257">
    <property type="term" value="P:NADH dehydrogenase complex assembly"/>
    <property type="evidence" value="ECO:0007669"/>
    <property type="project" value="TreeGrafter"/>
</dbReference>
<dbReference type="GO" id="GO:0051082">
    <property type="term" value="F:unfolded protein binding"/>
    <property type="evidence" value="ECO:0007669"/>
    <property type="project" value="TreeGrafter"/>
</dbReference>